<evidence type="ECO:0000313" key="3">
    <source>
        <dbReference type="Proteomes" id="UP000266906"/>
    </source>
</evidence>
<comment type="caution">
    <text evidence="2">The sequence shown here is derived from an EMBL/GenBank/DDBJ whole genome shotgun (WGS) entry which is preliminary data.</text>
</comment>
<dbReference type="PANTHER" id="PTHR13812:SF19">
    <property type="entry name" value="KETIMINE REDUCTASE MU-CRYSTALLIN"/>
    <property type="match status" value="1"/>
</dbReference>
<dbReference type="NCBIfam" id="TIGR03944">
    <property type="entry name" value="dehyd_SbnB_fam"/>
    <property type="match status" value="1"/>
</dbReference>
<sequence>MRILGREDVRTALAGLDATVVDLVRNAYVLHGQGKSDLPFSTFLRPLHRSDSRIIALPAYLGGPAPVMGLKWISSFPENVKRGMQRASSLCILNDLESGYPLALMEGSQISAVRTAAGAALASGLLNAGREVRTVGLVGCGTINQRVVHFLDQVHEELETVLLQDAFPERAEVFAAELAAEYPHLSFRAAALGQVLTADTVSIATTDSSYWLDLADHPQRPHGQVVLHLSLRDLSVGSVLGAVNVVDDADHAIREQTSLHKAEQQAGHRRFVTAEIGALLDGTAELPADPRTVVFSPFGLGVLDLAVAEAVLNAAEKAGLGTEAEGFDPGTHKVTSNLTGSAA</sequence>
<protein>
    <submittedName>
        <fullName evidence="2">Ornithine cyclodeaminase</fullName>
    </submittedName>
</protein>
<feature type="region of interest" description="Disordered" evidence="1">
    <location>
        <begin position="323"/>
        <end position="343"/>
    </location>
</feature>
<proteinExistence type="predicted"/>
<dbReference type="PANTHER" id="PTHR13812">
    <property type="entry name" value="KETIMINE REDUCTASE MU-CRYSTALLIN"/>
    <property type="match status" value="1"/>
</dbReference>
<dbReference type="InterPro" id="IPR036291">
    <property type="entry name" value="NAD(P)-bd_dom_sf"/>
</dbReference>
<name>A0A3N4RJ07_9ACTN</name>
<evidence type="ECO:0000313" key="2">
    <source>
        <dbReference type="EMBL" id="RPE33368.1"/>
    </source>
</evidence>
<dbReference type="Proteomes" id="UP000266906">
    <property type="component" value="Unassembled WGS sequence"/>
</dbReference>
<evidence type="ECO:0000256" key="1">
    <source>
        <dbReference type="SAM" id="MobiDB-lite"/>
    </source>
</evidence>
<dbReference type="EMBL" id="RKQG01000001">
    <property type="protein sequence ID" value="RPE33368.1"/>
    <property type="molecule type" value="Genomic_DNA"/>
</dbReference>
<dbReference type="Pfam" id="PF02423">
    <property type="entry name" value="OCD_Mu_crystall"/>
    <property type="match status" value="1"/>
</dbReference>
<gene>
    <name evidence="2" type="ORF">EDD38_1653</name>
</gene>
<dbReference type="RefSeq" id="WP_123817737.1">
    <property type="nucleotide sequence ID" value="NZ_RKQG01000001.1"/>
</dbReference>
<feature type="compositionally biased region" description="Polar residues" evidence="1">
    <location>
        <begin position="333"/>
        <end position="343"/>
    </location>
</feature>
<accession>A0A3N4RJ07</accession>
<dbReference type="InterPro" id="IPR023866">
    <property type="entry name" value="SbnB"/>
</dbReference>
<dbReference type="InterPro" id="IPR003462">
    <property type="entry name" value="ODC_Mu_crystall"/>
</dbReference>
<dbReference type="GO" id="GO:0005737">
    <property type="term" value="C:cytoplasm"/>
    <property type="evidence" value="ECO:0007669"/>
    <property type="project" value="TreeGrafter"/>
</dbReference>
<dbReference type="GO" id="GO:0019290">
    <property type="term" value="P:siderophore biosynthetic process"/>
    <property type="evidence" value="ECO:0007669"/>
    <property type="project" value="InterPro"/>
</dbReference>
<dbReference type="GO" id="GO:0016639">
    <property type="term" value="F:oxidoreductase activity, acting on the CH-NH2 group of donors, NAD or NADP as acceptor"/>
    <property type="evidence" value="ECO:0007669"/>
    <property type="project" value="InterPro"/>
</dbReference>
<dbReference type="PIRSF" id="PIRSF001439">
    <property type="entry name" value="CryM"/>
    <property type="match status" value="1"/>
</dbReference>
<dbReference type="InterPro" id="IPR023401">
    <property type="entry name" value="ODC_N"/>
</dbReference>
<reference evidence="2 3" key="1">
    <citation type="submission" date="2018-11" db="EMBL/GenBank/DDBJ databases">
        <title>Sequencing the genomes of 1000 actinobacteria strains.</title>
        <authorList>
            <person name="Klenk H.-P."/>
        </authorList>
    </citation>
    <scope>NUCLEOTIDE SEQUENCE [LARGE SCALE GENOMIC DNA]</scope>
    <source>
        <strain evidence="2 3">DSM 44781</strain>
    </source>
</reference>
<dbReference type="Gene3D" id="3.30.1780.10">
    <property type="entry name" value="ornithine cyclodeaminase, domain 1"/>
    <property type="match status" value="1"/>
</dbReference>
<dbReference type="SUPFAM" id="SSF51735">
    <property type="entry name" value="NAD(P)-binding Rossmann-fold domains"/>
    <property type="match status" value="1"/>
</dbReference>
<organism evidence="2 3">
    <name type="scientific">Kitasatospora cineracea</name>
    <dbReference type="NCBI Taxonomy" id="88074"/>
    <lineage>
        <taxon>Bacteria</taxon>
        <taxon>Bacillati</taxon>
        <taxon>Actinomycetota</taxon>
        <taxon>Actinomycetes</taxon>
        <taxon>Kitasatosporales</taxon>
        <taxon>Streptomycetaceae</taxon>
        <taxon>Kitasatospora</taxon>
    </lineage>
</organism>
<keyword evidence="3" id="KW-1185">Reference proteome</keyword>
<dbReference type="AlphaFoldDB" id="A0A3N4RJ07"/>
<dbReference type="Gene3D" id="3.40.50.720">
    <property type="entry name" value="NAD(P)-binding Rossmann-like Domain"/>
    <property type="match status" value="1"/>
</dbReference>